<comment type="similarity">
    <text evidence="3">Belongs to the aldo/keto reductase family. Aldo/keto reductase 2 subfamily.</text>
</comment>
<dbReference type="Pfam" id="PF00248">
    <property type="entry name" value="Aldo_ket_red"/>
    <property type="match status" value="1"/>
</dbReference>
<dbReference type="InterPro" id="IPR023210">
    <property type="entry name" value="NADP_OxRdtase_dom"/>
</dbReference>
<dbReference type="AlphaFoldDB" id="A0A5M8FKZ0"/>
<dbReference type="RefSeq" id="WP_150092577.1">
    <property type="nucleotide sequence ID" value="NZ_JBFUOH010000117.1"/>
</dbReference>
<feature type="domain" description="NADP-dependent oxidoreductase" evidence="5">
    <location>
        <begin position="15"/>
        <end position="337"/>
    </location>
</feature>
<dbReference type="PANTHER" id="PTHR43364:SF4">
    <property type="entry name" value="NAD(P)-LINKED OXIDOREDUCTASE SUPERFAMILY PROTEIN"/>
    <property type="match status" value="1"/>
</dbReference>
<keyword evidence="2" id="KW-0560">Oxidoreductase</keyword>
<dbReference type="SUPFAM" id="SSF51430">
    <property type="entry name" value="NAD(P)-linked oxidoreductase"/>
    <property type="match status" value="1"/>
</dbReference>
<dbReference type="InterPro" id="IPR050523">
    <property type="entry name" value="AKR_Detox_Biosynth"/>
</dbReference>
<keyword evidence="1" id="KW-0521">NADP</keyword>
<dbReference type="EMBL" id="VWXX01000010">
    <property type="protein sequence ID" value="KAA6185409.1"/>
    <property type="molecule type" value="Genomic_DNA"/>
</dbReference>
<sequence length="346" mass="38322">MRYRPLGRTDLSVSELCLGTMTFGEQNTESDAFAQLDRARAAGINFIDTAELYPVPPRGETQGRTETQIGNWLASRGQRDQIILATKVTGPGDWLPHIRDGATRLDRANILAAIDDSLRRLRTDYIDLYQLHWPDRQTNFFGKLGYTHPEADDSVPLQETLQVLDELVQAGKVRHIGLSNETPWGTMRALALSEQQGLPRVVSIQNPYSLLNRSFEIGLAEIALREQCGLLAYSPLAFGMLTGKYARGARPEGARLTLFSRFDRYSNPQAVAATERYVDIARRHGLDPAQMALAWVTSRPFVTSNIIGATTLAQLEANLASVELQLSDAVIAEIEAVQVEHPNPSP</sequence>
<dbReference type="PANTHER" id="PTHR43364">
    <property type="entry name" value="NADH-SPECIFIC METHYLGLYOXAL REDUCTASE-RELATED"/>
    <property type="match status" value="1"/>
</dbReference>
<dbReference type="Gene3D" id="3.20.20.100">
    <property type="entry name" value="NADP-dependent oxidoreductase domain"/>
    <property type="match status" value="1"/>
</dbReference>
<evidence type="ECO:0000313" key="7">
    <source>
        <dbReference type="Proteomes" id="UP000322981"/>
    </source>
</evidence>
<proteinExistence type="inferred from homology"/>
<evidence type="ECO:0000313" key="6">
    <source>
        <dbReference type="EMBL" id="KAA6185409.1"/>
    </source>
</evidence>
<accession>A0A5M8FKZ0</accession>
<dbReference type="InterPro" id="IPR036812">
    <property type="entry name" value="NAD(P)_OxRdtase_dom_sf"/>
</dbReference>
<dbReference type="Proteomes" id="UP000322981">
    <property type="component" value="Unassembled WGS sequence"/>
</dbReference>
<dbReference type="FunFam" id="3.20.20.100:FF:000005">
    <property type="entry name" value="NADP(H)-dependent aldo-keto reductase"/>
    <property type="match status" value="1"/>
</dbReference>
<evidence type="ECO:0000256" key="2">
    <source>
        <dbReference type="ARBA" id="ARBA00023002"/>
    </source>
</evidence>
<comment type="caution">
    <text evidence="6">The sequence shown here is derived from an EMBL/GenBank/DDBJ whole genome shotgun (WGS) entry which is preliminary data.</text>
</comment>
<evidence type="ECO:0000256" key="1">
    <source>
        <dbReference type="ARBA" id="ARBA00022857"/>
    </source>
</evidence>
<evidence type="ECO:0000256" key="3">
    <source>
        <dbReference type="ARBA" id="ARBA00038157"/>
    </source>
</evidence>
<gene>
    <name evidence="6" type="ORF">F2Q65_09045</name>
</gene>
<dbReference type="CDD" id="cd19094">
    <property type="entry name" value="AKR_Tas-like"/>
    <property type="match status" value="1"/>
</dbReference>
<dbReference type="NCBIfam" id="NF007912">
    <property type="entry name" value="PRK10625.1"/>
    <property type="match status" value="1"/>
</dbReference>
<protein>
    <recommendedName>
        <fullName evidence="4">Protein tas</fullName>
    </recommendedName>
</protein>
<name>A0A5M8FKZ0_9GAMM</name>
<reference evidence="6 7" key="1">
    <citation type="submission" date="2019-09" db="EMBL/GenBank/DDBJ databases">
        <title>Whole-genome sequence of the purple sulfur bacterium Thiohalocapsa marina DSM 19078.</title>
        <authorList>
            <person name="Kyndt J.A."/>
            <person name="Meyer T.E."/>
        </authorList>
    </citation>
    <scope>NUCLEOTIDE SEQUENCE [LARGE SCALE GENOMIC DNA]</scope>
    <source>
        <strain evidence="6 7">DSM 19078</strain>
    </source>
</reference>
<dbReference type="InterPro" id="IPR020471">
    <property type="entry name" value="AKR"/>
</dbReference>
<dbReference type="PRINTS" id="PR00069">
    <property type="entry name" value="ALDKETRDTASE"/>
</dbReference>
<evidence type="ECO:0000259" key="5">
    <source>
        <dbReference type="Pfam" id="PF00248"/>
    </source>
</evidence>
<keyword evidence="7" id="KW-1185">Reference proteome</keyword>
<organism evidence="6 7">
    <name type="scientific">Thiohalocapsa marina</name>
    <dbReference type="NCBI Taxonomy" id="424902"/>
    <lineage>
        <taxon>Bacteria</taxon>
        <taxon>Pseudomonadati</taxon>
        <taxon>Pseudomonadota</taxon>
        <taxon>Gammaproteobacteria</taxon>
        <taxon>Chromatiales</taxon>
        <taxon>Chromatiaceae</taxon>
        <taxon>Thiohalocapsa</taxon>
    </lineage>
</organism>
<dbReference type="GO" id="GO:0016491">
    <property type="term" value="F:oxidoreductase activity"/>
    <property type="evidence" value="ECO:0007669"/>
    <property type="project" value="UniProtKB-KW"/>
</dbReference>
<dbReference type="OrthoDB" id="9772407at2"/>
<evidence type="ECO:0000256" key="4">
    <source>
        <dbReference type="ARBA" id="ARBA00070119"/>
    </source>
</evidence>